<gene>
    <name evidence="1" type="ORF">ETSY2_22640</name>
</gene>
<dbReference type="Proteomes" id="UP000019140">
    <property type="component" value="Unassembled WGS sequence"/>
</dbReference>
<evidence type="ECO:0000313" key="2">
    <source>
        <dbReference type="Proteomes" id="UP000019140"/>
    </source>
</evidence>
<feature type="non-terminal residue" evidence="1">
    <location>
        <position position="1"/>
    </location>
</feature>
<dbReference type="SUPFAM" id="SSF69349">
    <property type="entry name" value="Phage fibre proteins"/>
    <property type="match status" value="1"/>
</dbReference>
<dbReference type="AlphaFoldDB" id="W4M6D4"/>
<comment type="caution">
    <text evidence="1">The sequence shown here is derived from an EMBL/GenBank/DDBJ whole genome shotgun (WGS) entry which is preliminary data.</text>
</comment>
<reference evidence="1 2" key="1">
    <citation type="journal article" date="2014" name="Nature">
        <title>An environmental bacterial taxon with a large and distinct metabolic repertoire.</title>
        <authorList>
            <person name="Wilson M.C."/>
            <person name="Mori T."/>
            <person name="Ruckert C."/>
            <person name="Uria A.R."/>
            <person name="Helf M.J."/>
            <person name="Takada K."/>
            <person name="Gernert C."/>
            <person name="Steffens U.A."/>
            <person name="Heycke N."/>
            <person name="Schmitt S."/>
            <person name="Rinke C."/>
            <person name="Helfrich E.J."/>
            <person name="Brachmann A.O."/>
            <person name="Gurgui C."/>
            <person name="Wakimoto T."/>
            <person name="Kracht M."/>
            <person name="Crusemann M."/>
            <person name="Hentschel U."/>
            <person name="Abe I."/>
            <person name="Matsunaga S."/>
            <person name="Kalinowski J."/>
            <person name="Takeyama H."/>
            <person name="Piel J."/>
        </authorList>
    </citation>
    <scope>NUCLEOTIDE SEQUENCE [LARGE SCALE GENOMIC DNA]</scope>
    <source>
        <strain evidence="2">TSY2</strain>
    </source>
</reference>
<accession>W4M6D4</accession>
<proteinExistence type="predicted"/>
<evidence type="ECO:0008006" key="3">
    <source>
        <dbReference type="Google" id="ProtNLM"/>
    </source>
</evidence>
<sequence>GHVIRLDDTDGAEKIEIIAKGETSTIVIDANENTIRVTSGNDLTIESSDGALKLSGKAVAITSTADAITLVSKAAVEIEATGDLKQRGNGVEVRANGKMDLKAGPQLNIKGGMVNIN</sequence>
<organism evidence="1 2">
    <name type="scientific">Candidatus Entotheonella gemina</name>
    <dbReference type="NCBI Taxonomy" id="1429439"/>
    <lineage>
        <taxon>Bacteria</taxon>
        <taxon>Pseudomonadati</taxon>
        <taxon>Nitrospinota/Tectimicrobiota group</taxon>
        <taxon>Candidatus Tectimicrobiota</taxon>
        <taxon>Candidatus Entotheonellia</taxon>
        <taxon>Candidatus Entotheonellales</taxon>
        <taxon>Candidatus Entotheonellaceae</taxon>
        <taxon>Candidatus Entotheonella</taxon>
    </lineage>
</organism>
<dbReference type="HOGENOM" id="CLU_2077880_0_0_7"/>
<evidence type="ECO:0000313" key="1">
    <source>
        <dbReference type="EMBL" id="ETX05486.1"/>
    </source>
</evidence>
<dbReference type="EMBL" id="AZHX01000944">
    <property type="protein sequence ID" value="ETX05486.1"/>
    <property type="molecule type" value="Genomic_DNA"/>
</dbReference>
<name>W4M6D4_9BACT</name>
<keyword evidence="2" id="KW-1185">Reference proteome</keyword>
<protein>
    <recommendedName>
        <fullName evidence="3">Gp5/Type VI secretion system Vgr protein OB-fold domain-containing protein</fullName>
    </recommendedName>
</protein>